<evidence type="ECO:0000256" key="1">
    <source>
        <dbReference type="ARBA" id="ARBA00004167"/>
    </source>
</evidence>
<evidence type="ECO:0000256" key="5">
    <source>
        <dbReference type="ARBA" id="ARBA00023136"/>
    </source>
</evidence>
<keyword evidence="4 6" id="KW-1133">Transmembrane helix</keyword>
<proteinExistence type="inferred from homology"/>
<evidence type="ECO:0000256" key="2">
    <source>
        <dbReference type="ARBA" id="ARBA00008854"/>
    </source>
</evidence>
<dbReference type="PANTHER" id="PTHR34478:SF2">
    <property type="entry name" value="MEMBRANE PROTEIN"/>
    <property type="match status" value="1"/>
</dbReference>
<dbReference type="GO" id="GO:0016020">
    <property type="term" value="C:membrane"/>
    <property type="evidence" value="ECO:0007669"/>
    <property type="project" value="UniProtKB-SubCell"/>
</dbReference>
<dbReference type="PANTHER" id="PTHR34478">
    <property type="entry name" value="PROTEIN LEMA"/>
    <property type="match status" value="1"/>
</dbReference>
<evidence type="ECO:0000256" key="4">
    <source>
        <dbReference type="ARBA" id="ARBA00022989"/>
    </source>
</evidence>
<evidence type="ECO:0000256" key="6">
    <source>
        <dbReference type="SAM" id="Phobius"/>
    </source>
</evidence>
<evidence type="ECO:0000256" key="3">
    <source>
        <dbReference type="ARBA" id="ARBA00022692"/>
    </source>
</evidence>
<keyword evidence="8" id="KW-1185">Reference proteome</keyword>
<name>A0A4Z0C141_9BURK</name>
<protein>
    <submittedName>
        <fullName evidence="7">LemA family protein</fullName>
    </submittedName>
</protein>
<dbReference type="InterPro" id="IPR023353">
    <property type="entry name" value="LemA-like_dom_sf"/>
</dbReference>
<dbReference type="Proteomes" id="UP000298180">
    <property type="component" value="Unassembled WGS sequence"/>
</dbReference>
<feature type="transmembrane region" description="Helical" evidence="6">
    <location>
        <begin position="6"/>
        <end position="26"/>
    </location>
</feature>
<dbReference type="RefSeq" id="WP_135261324.1">
    <property type="nucleotide sequence ID" value="NZ_SMLM01000001.1"/>
</dbReference>
<gene>
    <name evidence="7" type="ORF">EZ313_00765</name>
</gene>
<dbReference type="InterPro" id="IPR007156">
    <property type="entry name" value="MamQ_LemA"/>
</dbReference>
<keyword evidence="5 6" id="KW-0472">Membrane</keyword>
<dbReference type="EMBL" id="SMLM01000001">
    <property type="protein sequence ID" value="TFZ05243.1"/>
    <property type="molecule type" value="Genomic_DNA"/>
</dbReference>
<organism evidence="7 8">
    <name type="scientific">Ramlibacter henchirensis</name>
    <dbReference type="NCBI Taxonomy" id="204072"/>
    <lineage>
        <taxon>Bacteria</taxon>
        <taxon>Pseudomonadati</taxon>
        <taxon>Pseudomonadota</taxon>
        <taxon>Betaproteobacteria</taxon>
        <taxon>Burkholderiales</taxon>
        <taxon>Comamonadaceae</taxon>
        <taxon>Ramlibacter</taxon>
    </lineage>
</organism>
<comment type="caution">
    <text evidence="7">The sequence shown here is derived from an EMBL/GenBank/DDBJ whole genome shotgun (WGS) entry which is preliminary data.</text>
</comment>
<keyword evidence="3 6" id="KW-0812">Transmembrane</keyword>
<dbReference type="SUPFAM" id="SSF140478">
    <property type="entry name" value="LemA-like"/>
    <property type="match status" value="1"/>
</dbReference>
<dbReference type="OrthoDB" id="9804152at2"/>
<dbReference type="Pfam" id="PF04011">
    <property type="entry name" value="LemA"/>
    <property type="match status" value="1"/>
</dbReference>
<comment type="similarity">
    <text evidence="2">Belongs to the LemA family.</text>
</comment>
<reference evidence="7 8" key="1">
    <citation type="submission" date="2019-03" db="EMBL/GenBank/DDBJ databases">
        <title>Ramlibacter henchirensis DSM 14656, whole genome shotgun sequence.</title>
        <authorList>
            <person name="Zhang X."/>
            <person name="Feng G."/>
            <person name="Zhu H."/>
        </authorList>
    </citation>
    <scope>NUCLEOTIDE SEQUENCE [LARGE SCALE GENOMIC DNA]</scope>
    <source>
        <strain evidence="7 8">DSM 14656</strain>
    </source>
</reference>
<accession>A0A4Z0C141</accession>
<evidence type="ECO:0000313" key="8">
    <source>
        <dbReference type="Proteomes" id="UP000298180"/>
    </source>
</evidence>
<evidence type="ECO:0000313" key="7">
    <source>
        <dbReference type="EMBL" id="TFZ05243.1"/>
    </source>
</evidence>
<comment type="subcellular location">
    <subcellularLocation>
        <location evidence="1">Membrane</location>
        <topology evidence="1">Single-pass membrane protein</topology>
    </subcellularLocation>
</comment>
<sequence length="197" mass="21415">MTTAGWIMVAIAAGIVMWAVAAYNGLVERRNRIRNAFGQIDVQLKRRYDLVPNLVEVARKYMAHEAATLEAVVRARGTALGAAADARARPANPAVVAALAHAEQALGGSLGRLLAVAEAYPELKANKTMLSLSEELVSTENRIGFARQAYNDEVLEYNDAAIRFPDVVVARLFGFDEAGMLQSTQSEQERQAPRVAF</sequence>
<dbReference type="AlphaFoldDB" id="A0A4Z0C141"/>
<dbReference type="Gene3D" id="1.20.1440.20">
    <property type="entry name" value="LemA-like domain"/>
    <property type="match status" value="1"/>
</dbReference>